<dbReference type="SUPFAM" id="SSF55681">
    <property type="entry name" value="Class II aaRS and biotin synthetases"/>
    <property type="match status" value="1"/>
</dbReference>
<dbReference type="InterPro" id="IPR018162">
    <property type="entry name" value="Ala-tRNA-ligase_IIc_anticod-bd"/>
</dbReference>
<comment type="catalytic activity">
    <reaction evidence="11">
        <text>tRNA(Ala) + L-alanine + ATP = L-alanyl-tRNA(Ala) + AMP + diphosphate</text>
        <dbReference type="Rhea" id="RHEA:12540"/>
        <dbReference type="Rhea" id="RHEA-COMP:9657"/>
        <dbReference type="Rhea" id="RHEA-COMP:9923"/>
        <dbReference type="ChEBI" id="CHEBI:30616"/>
        <dbReference type="ChEBI" id="CHEBI:33019"/>
        <dbReference type="ChEBI" id="CHEBI:57972"/>
        <dbReference type="ChEBI" id="CHEBI:78442"/>
        <dbReference type="ChEBI" id="CHEBI:78497"/>
        <dbReference type="ChEBI" id="CHEBI:456215"/>
        <dbReference type="EC" id="6.1.1.7"/>
    </reaction>
</comment>
<keyword evidence="16" id="KW-1185">Reference proteome</keyword>
<dbReference type="RefSeq" id="WP_114208389.1">
    <property type="nucleotide sequence ID" value="NZ_CP030840.1"/>
</dbReference>
<evidence type="ECO:0000313" key="15">
    <source>
        <dbReference type="EMBL" id="AXC13384.1"/>
    </source>
</evidence>
<evidence type="ECO:0000256" key="10">
    <source>
        <dbReference type="ARBA" id="ARBA00023146"/>
    </source>
</evidence>
<dbReference type="InterPro" id="IPR003156">
    <property type="entry name" value="DHHA1_dom"/>
</dbReference>
<accession>A0A2Z5G3K7</accession>
<dbReference type="Gene3D" id="2.40.30.130">
    <property type="match status" value="1"/>
</dbReference>
<dbReference type="SUPFAM" id="SSF101353">
    <property type="entry name" value="Putative anticodon-binding domain of alanyl-tRNA synthetase (AlaRS)"/>
    <property type="match status" value="1"/>
</dbReference>
<dbReference type="Pfam" id="PF02272">
    <property type="entry name" value="DHHA1"/>
    <property type="match status" value="1"/>
</dbReference>
<dbReference type="EMBL" id="CP030840">
    <property type="protein sequence ID" value="AXC13384.1"/>
    <property type="molecule type" value="Genomic_DNA"/>
</dbReference>
<keyword evidence="2 11" id="KW-0820">tRNA-binding</keyword>
<keyword evidence="4 11" id="KW-0479">Metal-binding</keyword>
<dbReference type="GO" id="GO:0045892">
    <property type="term" value="P:negative regulation of DNA-templated transcription"/>
    <property type="evidence" value="ECO:0007669"/>
    <property type="project" value="TreeGrafter"/>
</dbReference>
<dbReference type="HAMAP" id="MF_00036_B">
    <property type="entry name" value="Ala_tRNA_synth_B"/>
    <property type="match status" value="1"/>
</dbReference>
<evidence type="ECO:0000256" key="5">
    <source>
        <dbReference type="ARBA" id="ARBA00022741"/>
    </source>
</evidence>
<dbReference type="InterPro" id="IPR012947">
    <property type="entry name" value="tRNA_SAD"/>
</dbReference>
<evidence type="ECO:0000256" key="13">
    <source>
        <dbReference type="SAM" id="MobiDB-lite"/>
    </source>
</evidence>
<evidence type="ECO:0000313" key="16">
    <source>
        <dbReference type="Proteomes" id="UP000253606"/>
    </source>
</evidence>
<dbReference type="InterPro" id="IPR023033">
    <property type="entry name" value="Ala_tRNA_ligase_euk/bac"/>
</dbReference>
<dbReference type="AlphaFoldDB" id="A0A2Z5G3K7"/>
<evidence type="ECO:0000256" key="2">
    <source>
        <dbReference type="ARBA" id="ARBA00022555"/>
    </source>
</evidence>
<keyword evidence="3 11" id="KW-0436">Ligase</keyword>
<dbReference type="GO" id="GO:0006419">
    <property type="term" value="P:alanyl-tRNA aminoacylation"/>
    <property type="evidence" value="ECO:0007669"/>
    <property type="project" value="UniProtKB-UniRule"/>
</dbReference>
<dbReference type="GO" id="GO:0008270">
    <property type="term" value="F:zinc ion binding"/>
    <property type="evidence" value="ECO:0007669"/>
    <property type="project" value="UniProtKB-UniRule"/>
</dbReference>
<dbReference type="NCBIfam" id="TIGR00344">
    <property type="entry name" value="alaS"/>
    <property type="match status" value="1"/>
</dbReference>
<dbReference type="KEGG" id="abas:ACPOL_4107"/>
<feature type="binding site" evidence="11">
    <location>
        <position position="571"/>
    </location>
    <ligand>
        <name>Zn(2+)</name>
        <dbReference type="ChEBI" id="CHEBI:29105"/>
    </ligand>
</feature>
<dbReference type="InterPro" id="IPR018165">
    <property type="entry name" value="Ala-tRNA-synth_IIc_core"/>
</dbReference>
<protein>
    <recommendedName>
        <fullName evidence="11">Alanine--tRNA ligase</fullName>
        <ecNumber evidence="11">6.1.1.7</ecNumber>
    </recommendedName>
    <alternativeName>
        <fullName evidence="11">Alanyl-tRNA synthetase</fullName>
        <shortName evidence="11">AlaRS</shortName>
    </alternativeName>
</protein>
<keyword evidence="10 11" id="KW-0030">Aminoacyl-tRNA synthetase</keyword>
<evidence type="ECO:0000259" key="14">
    <source>
        <dbReference type="PROSITE" id="PS50860"/>
    </source>
</evidence>
<dbReference type="Gene3D" id="3.30.54.20">
    <property type="match status" value="1"/>
</dbReference>
<dbReference type="Gene3D" id="3.30.980.10">
    <property type="entry name" value="Threonyl-trna Synthetase, Chain A, domain 2"/>
    <property type="match status" value="1"/>
</dbReference>
<dbReference type="Gene3D" id="3.30.930.10">
    <property type="entry name" value="Bira Bifunctional Protein, Domain 2"/>
    <property type="match status" value="1"/>
</dbReference>
<comment type="similarity">
    <text evidence="1 11">Belongs to the class-II aminoacyl-tRNA synthetase family.</text>
</comment>
<gene>
    <name evidence="11" type="primary">alaS</name>
    <name evidence="15" type="ORF">ACPOL_4107</name>
</gene>
<dbReference type="Gene3D" id="3.10.310.40">
    <property type="match status" value="1"/>
</dbReference>
<evidence type="ECO:0000256" key="9">
    <source>
        <dbReference type="ARBA" id="ARBA00022917"/>
    </source>
</evidence>
<dbReference type="SMART" id="SM00863">
    <property type="entry name" value="tRNA_SAD"/>
    <property type="match status" value="1"/>
</dbReference>
<feature type="binding site" evidence="11">
    <location>
        <position position="671"/>
    </location>
    <ligand>
        <name>Zn(2+)</name>
        <dbReference type="ChEBI" id="CHEBI:29105"/>
    </ligand>
</feature>
<keyword evidence="7 11" id="KW-0067">ATP-binding</keyword>
<feature type="coiled-coil region" evidence="12">
    <location>
        <begin position="734"/>
        <end position="761"/>
    </location>
</feature>
<feature type="binding site" evidence="11">
    <location>
        <position position="675"/>
    </location>
    <ligand>
        <name>Zn(2+)</name>
        <dbReference type="ChEBI" id="CHEBI:29105"/>
    </ligand>
</feature>
<comment type="function">
    <text evidence="11">Catalyzes the attachment of alanine to tRNA(Ala) in a two-step reaction: alanine is first activated by ATP to form Ala-AMP and then transferred to the acceptor end of tRNA(Ala). Also edits incorrectly charged Ser-tRNA(Ala) and Gly-tRNA(Ala) via its editing domain.</text>
</comment>
<dbReference type="InterPro" id="IPR045864">
    <property type="entry name" value="aa-tRNA-synth_II/BPL/LPL"/>
</dbReference>
<dbReference type="PANTHER" id="PTHR11777:SF9">
    <property type="entry name" value="ALANINE--TRNA LIGASE, CYTOPLASMIC"/>
    <property type="match status" value="1"/>
</dbReference>
<dbReference type="FunFam" id="3.30.980.10:FF:000004">
    <property type="entry name" value="Alanine--tRNA ligase, cytoplasmic"/>
    <property type="match status" value="1"/>
</dbReference>
<evidence type="ECO:0000256" key="1">
    <source>
        <dbReference type="ARBA" id="ARBA00008226"/>
    </source>
</evidence>
<evidence type="ECO:0000256" key="6">
    <source>
        <dbReference type="ARBA" id="ARBA00022833"/>
    </source>
</evidence>
<dbReference type="GO" id="GO:0000049">
    <property type="term" value="F:tRNA binding"/>
    <property type="evidence" value="ECO:0007669"/>
    <property type="project" value="UniProtKB-KW"/>
</dbReference>
<keyword evidence="9 11" id="KW-0648">Protein biosynthesis</keyword>
<dbReference type="OrthoDB" id="9803884at2"/>
<organism evidence="15 16">
    <name type="scientific">Acidisarcina polymorpha</name>
    <dbReference type="NCBI Taxonomy" id="2211140"/>
    <lineage>
        <taxon>Bacteria</taxon>
        <taxon>Pseudomonadati</taxon>
        <taxon>Acidobacteriota</taxon>
        <taxon>Terriglobia</taxon>
        <taxon>Terriglobales</taxon>
        <taxon>Acidobacteriaceae</taxon>
        <taxon>Acidisarcina</taxon>
    </lineage>
</organism>
<feature type="binding site" evidence="11">
    <location>
        <position position="567"/>
    </location>
    <ligand>
        <name>Zn(2+)</name>
        <dbReference type="ChEBI" id="CHEBI:29105"/>
    </ligand>
</feature>
<dbReference type="Pfam" id="PF01411">
    <property type="entry name" value="tRNA-synt_2c"/>
    <property type="match status" value="1"/>
</dbReference>
<dbReference type="GO" id="GO:0004813">
    <property type="term" value="F:alanine-tRNA ligase activity"/>
    <property type="evidence" value="ECO:0007669"/>
    <property type="project" value="UniProtKB-UniRule"/>
</dbReference>
<dbReference type="EC" id="6.1.1.7" evidence="11"/>
<keyword evidence="6 11" id="KW-0862">Zinc</keyword>
<dbReference type="InterPro" id="IPR002318">
    <property type="entry name" value="Ala-tRNA-lgiase_IIc"/>
</dbReference>
<evidence type="ECO:0000256" key="7">
    <source>
        <dbReference type="ARBA" id="ARBA00022840"/>
    </source>
</evidence>
<evidence type="ECO:0000256" key="11">
    <source>
        <dbReference type="HAMAP-Rule" id="MF_00036"/>
    </source>
</evidence>
<dbReference type="Proteomes" id="UP000253606">
    <property type="component" value="Chromosome"/>
</dbReference>
<evidence type="ECO:0000256" key="8">
    <source>
        <dbReference type="ARBA" id="ARBA00022884"/>
    </source>
</evidence>
<dbReference type="PRINTS" id="PR00980">
    <property type="entry name" value="TRNASYNTHALA"/>
</dbReference>
<comment type="subcellular location">
    <subcellularLocation>
        <location evidence="11">Cytoplasm</location>
    </subcellularLocation>
</comment>
<keyword evidence="8 11" id="KW-0694">RNA-binding</keyword>
<reference evidence="15 16" key="1">
    <citation type="journal article" date="2018" name="Front. Microbiol.">
        <title>Hydrolytic Capabilities as a Key to Environmental Success: Chitinolytic and Cellulolytic Acidobacteria From Acidic Sub-arctic Soils and Boreal Peatlands.</title>
        <authorList>
            <person name="Belova S.E."/>
            <person name="Ravin N.V."/>
            <person name="Pankratov T.A."/>
            <person name="Rakitin A.L."/>
            <person name="Ivanova A.A."/>
            <person name="Beletsky A.V."/>
            <person name="Mardanov A.V."/>
            <person name="Sinninghe Damste J.S."/>
            <person name="Dedysh S.N."/>
        </authorList>
    </citation>
    <scope>NUCLEOTIDE SEQUENCE [LARGE SCALE GENOMIC DNA]</scope>
    <source>
        <strain evidence="15 16">SBC82</strain>
    </source>
</reference>
<proteinExistence type="inferred from homology"/>
<dbReference type="FunFam" id="3.30.930.10:FF:000004">
    <property type="entry name" value="Alanine--tRNA ligase"/>
    <property type="match status" value="1"/>
</dbReference>
<dbReference type="InterPro" id="IPR050058">
    <property type="entry name" value="Ala-tRNA_ligase"/>
</dbReference>
<dbReference type="InterPro" id="IPR018164">
    <property type="entry name" value="Ala-tRNA-synth_IIc_N"/>
</dbReference>
<dbReference type="PANTHER" id="PTHR11777">
    <property type="entry name" value="ALANYL-TRNA SYNTHETASE"/>
    <property type="match status" value="1"/>
</dbReference>
<dbReference type="PROSITE" id="PS50860">
    <property type="entry name" value="AA_TRNA_LIGASE_II_ALA"/>
    <property type="match status" value="1"/>
</dbReference>
<dbReference type="CDD" id="cd00673">
    <property type="entry name" value="AlaRS_core"/>
    <property type="match status" value="1"/>
</dbReference>
<dbReference type="InterPro" id="IPR018163">
    <property type="entry name" value="Thr/Ala-tRNA-synth_IIc_edit"/>
</dbReference>
<dbReference type="Pfam" id="PF07973">
    <property type="entry name" value="tRNA_SAD"/>
    <property type="match status" value="1"/>
</dbReference>
<dbReference type="FunFam" id="3.10.310.40:FF:000001">
    <property type="entry name" value="Alanine--tRNA ligase"/>
    <property type="match status" value="1"/>
</dbReference>
<feature type="region of interest" description="Disordered" evidence="13">
    <location>
        <begin position="848"/>
        <end position="867"/>
    </location>
</feature>
<dbReference type="GO" id="GO:0005524">
    <property type="term" value="F:ATP binding"/>
    <property type="evidence" value="ECO:0007669"/>
    <property type="project" value="UniProtKB-UniRule"/>
</dbReference>
<keyword evidence="12" id="KW-0175">Coiled coil</keyword>
<comment type="cofactor">
    <cofactor evidence="11">
        <name>Zn(2+)</name>
        <dbReference type="ChEBI" id="CHEBI:29105"/>
    </cofactor>
    <text evidence="11">Binds 1 zinc ion per subunit.</text>
</comment>
<name>A0A2Z5G3K7_9BACT</name>
<sequence length="886" mass="97382">MRYMSGSEIREMFLRFFETKGHRRVHSSSLVPHNDPTLLFTNAGMNQFKDVFLGVERRDYSRATTSQKCVRAGGKHNDLENVGFTRRHHTFFEMLGNFSFGDYFKREAIAYAWELVTSDEWFGIPKDKLYVTIFEGADGVPRDDEAEQYWLDVGVPKERIFEMGMKDNFWAMGDTGPCGPCSEIFYDMGIEASETPGKDLPFPQDDARYVEIWNLVFMQFERDSTGTLNLLPKPSIDTGMGLERTAAVLQGVVSNFETDLFTPLIKRAAELTNTADDVGNASLRIIADHARCATFLISDGVLPANEGRGYVLRKILRRGIRHGRLLGQEKPFMRDMVYAVRDEMQSAYPELIENADRVAKVVFAEEQQFARVMEVGSRMLHQELSSLTGDKAFHLYETFGLPLDFMMDAAHDAGIHFDLEGFEQARAAEQARARASWKGGSQKSASPVFRELPKTDFEGYRQLSVEGAEVLAIIKDGIGIQEAKPGEEVEVVLDHTSFYADSGGQVGDIGWLYSDDHNSIVAEVSGATKPVQGVFAHKVLVRQPIRVGDKVDTVVDTNYRNATRRNHTATHLLHAGLREVLGKHVKQAGSLVDDHRLRFDFSHFTAIADEELQEIEDIINKEVLANTGVVTLEDVPIDVAVNEYHAMALFGEKYGEKVRVVKIGDFSTELCGGTHTGATGEIGTIKLLGEGSVSSGVRRVEAITGLGALKEFRRDFAVAQLANQLAPSIELSPAEALRQKIASNEEDLKKLRRELDEARMKSAASSVSSAADQAVEVKGVKVLAQKVGSLDRGQLRVLVDNLRNKLGSGVVVLGSPQEDGKVAIIVGVTKDLTSRLQAGKIIGPVAKQVGGSGGGRPDMAEAGGKDAHQLDSALASVPEVVASLLA</sequence>
<dbReference type="InterPro" id="IPR009000">
    <property type="entry name" value="Transl_B-barrel_sf"/>
</dbReference>
<dbReference type="GO" id="GO:0005829">
    <property type="term" value="C:cytosol"/>
    <property type="evidence" value="ECO:0007669"/>
    <property type="project" value="TreeGrafter"/>
</dbReference>
<dbReference type="SUPFAM" id="SSF55186">
    <property type="entry name" value="ThrRS/AlaRS common domain"/>
    <property type="match status" value="1"/>
</dbReference>
<dbReference type="SUPFAM" id="SSF50447">
    <property type="entry name" value="Translation proteins"/>
    <property type="match status" value="1"/>
</dbReference>
<comment type="domain">
    <text evidence="11">Consists of three domains; the N-terminal catalytic domain, the editing domain and the C-terminal C-Ala domain. The editing domain removes incorrectly charged amino acids, while the C-Ala domain, along with tRNA(Ala), serves as a bridge to cooperatively bring together the editing and aminoacylation centers thus stimulating deacylation of misacylated tRNAs.</text>
</comment>
<evidence type="ECO:0000256" key="4">
    <source>
        <dbReference type="ARBA" id="ARBA00022723"/>
    </source>
</evidence>
<dbReference type="GO" id="GO:0002161">
    <property type="term" value="F:aminoacyl-tRNA deacylase activity"/>
    <property type="evidence" value="ECO:0007669"/>
    <property type="project" value="TreeGrafter"/>
</dbReference>
<keyword evidence="11" id="KW-0963">Cytoplasm</keyword>
<evidence type="ECO:0000256" key="3">
    <source>
        <dbReference type="ARBA" id="ARBA00022598"/>
    </source>
</evidence>
<feature type="domain" description="Alanyl-transfer RNA synthetases family profile" evidence="14">
    <location>
        <begin position="4"/>
        <end position="714"/>
    </location>
</feature>
<keyword evidence="5 11" id="KW-0547">Nucleotide-binding</keyword>
<evidence type="ECO:0000256" key="12">
    <source>
        <dbReference type="SAM" id="Coils"/>
    </source>
</evidence>